<feature type="transmembrane region" description="Helical" evidence="2">
    <location>
        <begin position="271"/>
        <end position="293"/>
    </location>
</feature>
<keyword evidence="4" id="KW-1185">Reference proteome</keyword>
<dbReference type="Proteomes" id="UP001595965">
    <property type="component" value="Unassembled WGS sequence"/>
</dbReference>
<evidence type="ECO:0008006" key="5">
    <source>
        <dbReference type="Google" id="ProtNLM"/>
    </source>
</evidence>
<feature type="transmembrane region" description="Helical" evidence="2">
    <location>
        <begin position="98"/>
        <end position="122"/>
    </location>
</feature>
<evidence type="ECO:0000313" key="3">
    <source>
        <dbReference type="EMBL" id="MFC4429410.1"/>
    </source>
</evidence>
<feature type="transmembrane region" description="Helical" evidence="2">
    <location>
        <begin position="151"/>
        <end position="173"/>
    </location>
</feature>
<keyword evidence="2" id="KW-0472">Membrane</keyword>
<gene>
    <name evidence="3" type="ORF">ACFO0K_06930</name>
</gene>
<feature type="region of interest" description="Disordered" evidence="1">
    <location>
        <begin position="239"/>
        <end position="264"/>
    </location>
</feature>
<proteinExistence type="predicted"/>
<accession>A0ABV8XYN5</accession>
<comment type="caution">
    <text evidence="3">The sequence shown here is derived from an EMBL/GenBank/DDBJ whole genome shotgun (WGS) entry which is preliminary data.</text>
</comment>
<evidence type="ECO:0000256" key="1">
    <source>
        <dbReference type="SAM" id="MobiDB-lite"/>
    </source>
</evidence>
<name>A0ABV8XYN5_9MICC</name>
<dbReference type="EMBL" id="JBHSEN010000001">
    <property type="protein sequence ID" value="MFC4429410.1"/>
    <property type="molecule type" value="Genomic_DNA"/>
</dbReference>
<feature type="transmembrane region" description="Helical" evidence="2">
    <location>
        <begin position="58"/>
        <end position="86"/>
    </location>
</feature>
<feature type="compositionally biased region" description="Gly residues" evidence="1">
    <location>
        <begin position="190"/>
        <end position="201"/>
    </location>
</feature>
<reference evidence="4" key="1">
    <citation type="journal article" date="2019" name="Int. J. Syst. Evol. Microbiol.">
        <title>The Global Catalogue of Microorganisms (GCM) 10K type strain sequencing project: providing services to taxonomists for standard genome sequencing and annotation.</title>
        <authorList>
            <consortium name="The Broad Institute Genomics Platform"/>
            <consortium name="The Broad Institute Genome Sequencing Center for Infectious Disease"/>
            <person name="Wu L."/>
            <person name="Ma J."/>
        </authorList>
    </citation>
    <scope>NUCLEOTIDE SEQUENCE [LARGE SCALE GENOMIC DNA]</scope>
    <source>
        <strain evidence="4">CGMCC 1.12125</strain>
    </source>
</reference>
<feature type="region of interest" description="Disordered" evidence="1">
    <location>
        <begin position="188"/>
        <end position="216"/>
    </location>
</feature>
<evidence type="ECO:0000313" key="4">
    <source>
        <dbReference type="Proteomes" id="UP001595965"/>
    </source>
</evidence>
<organism evidence="3 4">
    <name type="scientific">Citricoccus alkalitolerans</name>
    <dbReference type="NCBI Taxonomy" id="246603"/>
    <lineage>
        <taxon>Bacteria</taxon>
        <taxon>Bacillati</taxon>
        <taxon>Actinomycetota</taxon>
        <taxon>Actinomycetes</taxon>
        <taxon>Micrococcales</taxon>
        <taxon>Micrococcaceae</taxon>
        <taxon>Citricoccus</taxon>
    </lineage>
</organism>
<evidence type="ECO:0000256" key="2">
    <source>
        <dbReference type="SAM" id="Phobius"/>
    </source>
</evidence>
<feature type="transmembrane region" description="Helical" evidence="2">
    <location>
        <begin position="12"/>
        <end position="38"/>
    </location>
</feature>
<protein>
    <recommendedName>
        <fullName evidence="5">DNA translocase FtsK 4TM region domain-containing protein</fullName>
    </recommendedName>
</protein>
<sequence length="297" mass="31191">MNVYLGFLRRRFLWALAGLVVFLSYSWLWGGWFVRTMLGVTGLGSVDASRGPETAGHWLGLMLGTLVVMAPAILGFLAYMVAWIGWPGRPVPPRRNRWAGVGMGLAVAVTAFMLVGLAGYYWPVGRWRGGLHRYAAAVDAEVLGSTWVGDMYFGLLLALIGLYLVIFAAAILLPSNLGLVGWTDGQKPGRAGGSQPGGAGHPGHPDASGTEAEDSASSATLTGPEAYYAAKPSLWDTSRRGVSEAATDRAVGAGPTANPAPPETTEITGIWWPYAAGAAVVIASLVTAVWPHLSPGS</sequence>
<keyword evidence="2" id="KW-1133">Transmembrane helix</keyword>
<keyword evidence="2" id="KW-0812">Transmembrane</keyword>
<dbReference type="RefSeq" id="WP_344228453.1">
    <property type="nucleotide sequence ID" value="NZ_BAAALH010000002.1"/>
</dbReference>
<feature type="compositionally biased region" description="Low complexity" evidence="1">
    <location>
        <begin position="250"/>
        <end position="264"/>
    </location>
</feature>